<dbReference type="Proteomes" id="UP000054359">
    <property type="component" value="Unassembled WGS sequence"/>
</dbReference>
<feature type="signal peptide" evidence="3">
    <location>
        <begin position="1"/>
        <end position="21"/>
    </location>
</feature>
<dbReference type="EMBL" id="KK120390">
    <property type="protein sequence ID" value="KFM78199.1"/>
    <property type="molecule type" value="Genomic_DNA"/>
</dbReference>
<evidence type="ECO:0000256" key="1">
    <source>
        <dbReference type="ARBA" id="ARBA00022685"/>
    </source>
</evidence>
<reference evidence="4 5" key="1">
    <citation type="submission" date="2013-11" db="EMBL/GenBank/DDBJ databases">
        <title>Genome sequencing of Stegodyphus mimosarum.</title>
        <authorList>
            <person name="Bechsgaard J."/>
        </authorList>
    </citation>
    <scope>NUCLEOTIDE SEQUENCE [LARGE SCALE GENOMIC DNA]</scope>
</reference>
<gene>
    <name evidence="4" type="ORF">X975_23895</name>
</gene>
<accession>A0A087ULG0</accession>
<protein>
    <recommendedName>
        <fullName evidence="6">Insulin-like domain-containing protein</fullName>
    </recommendedName>
</protein>
<evidence type="ECO:0000313" key="4">
    <source>
        <dbReference type="EMBL" id="KFM78199.1"/>
    </source>
</evidence>
<evidence type="ECO:0000256" key="3">
    <source>
        <dbReference type="SAM" id="SignalP"/>
    </source>
</evidence>
<evidence type="ECO:0000256" key="2">
    <source>
        <dbReference type="ARBA" id="ARBA00022729"/>
    </source>
</evidence>
<evidence type="ECO:0000313" key="5">
    <source>
        <dbReference type="Proteomes" id="UP000054359"/>
    </source>
</evidence>
<name>A0A087ULG0_STEMI</name>
<dbReference type="InterPro" id="IPR036438">
    <property type="entry name" value="Insulin-like_sf"/>
</dbReference>
<proteinExistence type="predicted"/>
<feature type="chain" id="PRO_5001830617" description="Insulin-like domain-containing protein" evidence="3">
    <location>
        <begin position="22"/>
        <end position="61"/>
    </location>
</feature>
<dbReference type="OrthoDB" id="10019596at2759"/>
<dbReference type="Gene3D" id="1.10.100.10">
    <property type="entry name" value="Insulin-like"/>
    <property type="match status" value="1"/>
</dbReference>
<keyword evidence="2 3" id="KW-0732">Signal</keyword>
<sequence length="61" mass="6879">MRLAHLKLILTLILAVGLLSAAEYSRIRLCGWRLAEVLEIVCKEYGGFHSPHERSSRNVTS</sequence>
<keyword evidence="5" id="KW-1185">Reference proteome</keyword>
<organism evidence="4 5">
    <name type="scientific">Stegodyphus mimosarum</name>
    <name type="common">African social velvet spider</name>
    <dbReference type="NCBI Taxonomy" id="407821"/>
    <lineage>
        <taxon>Eukaryota</taxon>
        <taxon>Metazoa</taxon>
        <taxon>Ecdysozoa</taxon>
        <taxon>Arthropoda</taxon>
        <taxon>Chelicerata</taxon>
        <taxon>Arachnida</taxon>
        <taxon>Araneae</taxon>
        <taxon>Araneomorphae</taxon>
        <taxon>Entelegynae</taxon>
        <taxon>Eresoidea</taxon>
        <taxon>Eresidae</taxon>
        <taxon>Stegodyphus</taxon>
    </lineage>
</organism>
<feature type="non-terminal residue" evidence="4">
    <location>
        <position position="61"/>
    </location>
</feature>
<evidence type="ECO:0008006" key="6">
    <source>
        <dbReference type="Google" id="ProtNLM"/>
    </source>
</evidence>
<dbReference type="SUPFAM" id="SSF56994">
    <property type="entry name" value="Insulin-like"/>
    <property type="match status" value="1"/>
</dbReference>
<dbReference type="AlphaFoldDB" id="A0A087ULG0"/>
<keyword evidence="1" id="KW-0165">Cleavage on pair of basic residues</keyword>